<dbReference type="InterPro" id="IPR000811">
    <property type="entry name" value="Glyco_trans_35"/>
</dbReference>
<dbReference type="Proteomes" id="UP000204391">
    <property type="component" value="Chromosome"/>
</dbReference>
<evidence type="ECO:0000256" key="4">
    <source>
        <dbReference type="ARBA" id="ARBA00022533"/>
    </source>
</evidence>
<comment type="function">
    <text evidence="11">Allosteric enzyme that catalyzes the rate-limiting step in glycogen catabolism, the phosphorolytic cleavage of glycogen to produce glucose-1-phosphate, and plays a central role in maintaining cellular and organismal glucose homeostasis.</text>
</comment>
<keyword evidence="13" id="KW-1185">Reference proteome</keyword>
<keyword evidence="5 11" id="KW-0328">Glycosyltransferase</keyword>
<evidence type="ECO:0000256" key="11">
    <source>
        <dbReference type="RuleBase" id="RU000587"/>
    </source>
</evidence>
<dbReference type="FunFam" id="3.40.50.2000:FF:000807">
    <property type="entry name" value="Alpha-glucan phosphorylase 2, cytosolic"/>
    <property type="match status" value="1"/>
</dbReference>
<evidence type="ECO:0000256" key="8">
    <source>
        <dbReference type="ARBA" id="ARBA00023277"/>
    </source>
</evidence>
<evidence type="ECO:0000256" key="3">
    <source>
        <dbReference type="ARBA" id="ARBA00006047"/>
    </source>
</evidence>
<evidence type="ECO:0000313" key="13">
    <source>
        <dbReference type="Proteomes" id="UP000204391"/>
    </source>
</evidence>
<dbReference type="Pfam" id="PF00343">
    <property type="entry name" value="Phosphorylase"/>
    <property type="match status" value="1"/>
</dbReference>
<dbReference type="OrthoDB" id="9760804at2"/>
<dbReference type="PANTHER" id="PTHR11468:SF3">
    <property type="entry name" value="GLYCOGEN PHOSPHORYLASE, LIVER FORM"/>
    <property type="match status" value="1"/>
</dbReference>
<evidence type="ECO:0000256" key="10">
    <source>
        <dbReference type="PIRSR" id="PIRSR000460-1"/>
    </source>
</evidence>
<dbReference type="PANTHER" id="PTHR11468">
    <property type="entry name" value="GLYCOGEN PHOSPHORYLASE"/>
    <property type="match status" value="1"/>
</dbReference>
<keyword evidence="6 11" id="KW-0808">Transferase</keyword>
<proteinExistence type="inferred from homology"/>
<sequence>MRSEHVLSQLTVEKFTEKIIKEVKNNTGKTIQDAQDKEIYYAIASIVNEQIIPQWSETNKKYEKINNKQVYYLSLEFLVGSLLESNLLNCGMLDVANQTLQKLGLNAEKIYAKERDAGLGNGGLGRLAACFLDSLASLNYAGHGFGIRYRYGLFEQRIIHGNQIELPDNWLKDLYPWETRREAEAVCIHFRGEVDMLKKNDGNLEFKHKDTDKVMAVPYDIPVVGYQNKVINTLRLWSAEPVGGDQQDSITEEGSKYYQELDHQHSIEQISGFLYPDDSKLEGKELRLKQQYFLVSSSLQTIIKAYKKNNQRSLKYLPEKAVIQINDTHPTLAIPELMRILMDEEHLSWENAWNITTRVIAYTNHTTLSEAFETWPVGMMEYLLPRIYMIIDEINERFCKGIWFDHEVLRDEIPELAIIADEQVHMARLAIVGSFSVNGVAPLHTEILKKQEMKHFYTLFPNRFNNKTNGITHRRWLLKANPKLSELISDVIGPQWIHRPKQLISLVKYSSDAAFLEKIAQVKYENKRILADLIYDRNGIVVDDQSIFDVQVKRLHEYKRQLLKVFHIIYLYNELKLNPNMDITPRTFIFGAKAAPSYHLAKEVIKLINKVASIVNNDSTIRDKLKVVFIENYNVSLAERIIPATDISEQISTAGKEASGTGNMKLMMNGALTVGTLDGANVEIKKAVGDANIFIFGLTADEVLNYYEHGGYSAMDIYNTDDRIRTILDQLNKGFGSDEIEFKDLYYNILYHNDPYFVLKDFEPYLETHEHVERVYRDKLRWLQMNVTNIAYSGKFSSDRTIKEYATEIWKIKQV</sequence>
<evidence type="ECO:0000256" key="5">
    <source>
        <dbReference type="ARBA" id="ARBA00022676"/>
    </source>
</evidence>
<dbReference type="InterPro" id="IPR011833">
    <property type="entry name" value="Glycg_phsphrylas"/>
</dbReference>
<dbReference type="AlphaFoldDB" id="A0A221MGD2"/>
<dbReference type="GO" id="GO:0005980">
    <property type="term" value="P:glycogen catabolic process"/>
    <property type="evidence" value="ECO:0007669"/>
    <property type="project" value="TreeGrafter"/>
</dbReference>
<comment type="cofactor">
    <cofactor evidence="2 11">
        <name>pyridoxal 5'-phosphate</name>
        <dbReference type="ChEBI" id="CHEBI:597326"/>
    </cofactor>
</comment>
<evidence type="ECO:0000256" key="9">
    <source>
        <dbReference type="ARBA" id="ARBA00025174"/>
    </source>
</evidence>
<dbReference type="EC" id="2.4.1.1" evidence="11"/>
<dbReference type="CDD" id="cd04300">
    <property type="entry name" value="GT35_Glycogen_Phosphorylase"/>
    <property type="match status" value="1"/>
</dbReference>
<comment type="catalytic activity">
    <reaction evidence="1 11">
        <text>[(1-&gt;4)-alpha-D-glucosyl](n) + phosphate = [(1-&gt;4)-alpha-D-glucosyl](n-1) + alpha-D-glucose 1-phosphate</text>
        <dbReference type="Rhea" id="RHEA:41732"/>
        <dbReference type="Rhea" id="RHEA-COMP:9584"/>
        <dbReference type="Rhea" id="RHEA-COMP:9586"/>
        <dbReference type="ChEBI" id="CHEBI:15444"/>
        <dbReference type="ChEBI" id="CHEBI:43474"/>
        <dbReference type="ChEBI" id="CHEBI:58601"/>
        <dbReference type="EC" id="2.4.1.1"/>
    </reaction>
</comment>
<evidence type="ECO:0000256" key="2">
    <source>
        <dbReference type="ARBA" id="ARBA00001933"/>
    </source>
</evidence>
<dbReference type="EMBL" id="CP022437">
    <property type="protein sequence ID" value="ASN06723.1"/>
    <property type="molecule type" value="Genomic_DNA"/>
</dbReference>
<protein>
    <recommendedName>
        <fullName evidence="11">Alpha-1,4 glucan phosphorylase</fullName>
        <ecNumber evidence="11">2.4.1.1</ecNumber>
    </recommendedName>
</protein>
<dbReference type="FunFam" id="3.40.50.2000:FF:000003">
    <property type="entry name" value="Alpha-1,4 glucan phosphorylase"/>
    <property type="match status" value="1"/>
</dbReference>
<dbReference type="PROSITE" id="PS00102">
    <property type="entry name" value="PHOSPHORYLASE"/>
    <property type="match status" value="1"/>
</dbReference>
<dbReference type="KEGG" id="vne:CFK40_17725"/>
<keyword evidence="7 10" id="KW-0663">Pyridoxal phosphate</keyword>
<name>A0A221MGD2_9BACI</name>
<dbReference type="GO" id="GO:0030170">
    <property type="term" value="F:pyridoxal phosphate binding"/>
    <property type="evidence" value="ECO:0007669"/>
    <property type="project" value="InterPro"/>
</dbReference>
<keyword evidence="8 11" id="KW-0119">Carbohydrate metabolism</keyword>
<comment type="similarity">
    <text evidence="3 11">Belongs to the glycogen phosphorylase family.</text>
</comment>
<dbReference type="GO" id="GO:0005737">
    <property type="term" value="C:cytoplasm"/>
    <property type="evidence" value="ECO:0007669"/>
    <property type="project" value="TreeGrafter"/>
</dbReference>
<organism evidence="12 13">
    <name type="scientific">Virgibacillus necropolis</name>
    <dbReference type="NCBI Taxonomy" id="163877"/>
    <lineage>
        <taxon>Bacteria</taxon>
        <taxon>Bacillati</taxon>
        <taxon>Bacillota</taxon>
        <taxon>Bacilli</taxon>
        <taxon>Bacillales</taxon>
        <taxon>Bacillaceae</taxon>
        <taxon>Virgibacillus</taxon>
    </lineage>
</organism>
<evidence type="ECO:0000256" key="1">
    <source>
        <dbReference type="ARBA" id="ARBA00001275"/>
    </source>
</evidence>
<accession>A0A221MGD2</accession>
<dbReference type="NCBIfam" id="TIGR02093">
    <property type="entry name" value="P_ylase"/>
    <property type="match status" value="1"/>
</dbReference>
<evidence type="ECO:0000256" key="7">
    <source>
        <dbReference type="ARBA" id="ARBA00022898"/>
    </source>
</evidence>
<dbReference type="PIRSF" id="PIRSF000460">
    <property type="entry name" value="Pprylas_GlgP"/>
    <property type="match status" value="1"/>
</dbReference>
<dbReference type="SUPFAM" id="SSF53756">
    <property type="entry name" value="UDP-Glycosyltransferase/glycogen phosphorylase"/>
    <property type="match status" value="1"/>
</dbReference>
<dbReference type="GO" id="GO:0008184">
    <property type="term" value="F:glycogen phosphorylase activity"/>
    <property type="evidence" value="ECO:0007669"/>
    <property type="project" value="InterPro"/>
</dbReference>
<dbReference type="Gene3D" id="3.40.50.2000">
    <property type="entry name" value="Glycogen Phosphorylase B"/>
    <property type="match status" value="2"/>
</dbReference>
<comment type="function">
    <text evidence="9">Phosphorylase is an important allosteric enzyme in carbohydrate metabolism. Enzymes from different sources differ in their regulatory mechanisms and in their natural substrates. However, all known phosphorylases share catalytic and structural properties.</text>
</comment>
<reference evidence="12 13" key="1">
    <citation type="journal article" date="2003" name="Int. J. Syst. Evol. Microbiol.">
        <title>Virgibacillus carmonensis sp. nov., Virgibacillus necropolis sp. nov. and Virgibacillus picturae sp. nov., three novel species isolated from deteriorated mural paintings, transfer of the species of the genus salibacillus to Virgibacillus, as Virgibacillus marismortui comb. nov. and Virgibacillus salexigens comb. nov., and emended description of the genus Virgibacillus.</title>
        <authorList>
            <person name="Heyrman J."/>
            <person name="Logan N.A."/>
            <person name="Busse H.J."/>
            <person name="Balcaen A."/>
            <person name="Lebbe L."/>
            <person name="Rodriguez-Diaz M."/>
            <person name="Swings J."/>
            <person name="De Vos P."/>
        </authorList>
    </citation>
    <scope>NUCLEOTIDE SEQUENCE [LARGE SCALE GENOMIC DNA]</scope>
    <source>
        <strain evidence="12 13">LMG 19488</strain>
    </source>
</reference>
<feature type="modified residue" description="N6-(pyridoxal phosphate)lysine" evidence="10">
    <location>
        <position position="665"/>
    </location>
</feature>
<evidence type="ECO:0000313" key="12">
    <source>
        <dbReference type="EMBL" id="ASN06723.1"/>
    </source>
</evidence>
<evidence type="ECO:0000256" key="6">
    <source>
        <dbReference type="ARBA" id="ARBA00022679"/>
    </source>
</evidence>
<gene>
    <name evidence="12" type="ORF">CFK40_17725</name>
</gene>
<dbReference type="InterPro" id="IPR035090">
    <property type="entry name" value="Pyridoxal_P_attach_site"/>
</dbReference>
<keyword evidence="4" id="KW-0021">Allosteric enzyme</keyword>